<accession>A0A6G0WGR1</accession>
<evidence type="ECO:0000313" key="1">
    <source>
        <dbReference type="EMBL" id="KAF0726337.1"/>
    </source>
</evidence>
<sequence>MNSTINQNHKVMIIVIYSMFFSYCEYFSDTFEFFNNSVGTQANIVNASVGCIDSALEYFCGYQLIKNEKYLISIAGINQEILN</sequence>
<evidence type="ECO:0000313" key="2">
    <source>
        <dbReference type="Proteomes" id="UP000478052"/>
    </source>
</evidence>
<name>A0A6G0WGR1_APHCR</name>
<gene>
    <name evidence="1" type="ORF">FWK35_00020804</name>
</gene>
<organism evidence="1 2">
    <name type="scientific">Aphis craccivora</name>
    <name type="common">Cowpea aphid</name>
    <dbReference type="NCBI Taxonomy" id="307492"/>
    <lineage>
        <taxon>Eukaryota</taxon>
        <taxon>Metazoa</taxon>
        <taxon>Ecdysozoa</taxon>
        <taxon>Arthropoda</taxon>
        <taxon>Hexapoda</taxon>
        <taxon>Insecta</taxon>
        <taxon>Pterygota</taxon>
        <taxon>Neoptera</taxon>
        <taxon>Paraneoptera</taxon>
        <taxon>Hemiptera</taxon>
        <taxon>Sternorrhyncha</taxon>
        <taxon>Aphidomorpha</taxon>
        <taxon>Aphidoidea</taxon>
        <taxon>Aphididae</taxon>
        <taxon>Aphidini</taxon>
        <taxon>Aphis</taxon>
        <taxon>Aphis</taxon>
    </lineage>
</organism>
<dbReference type="Proteomes" id="UP000478052">
    <property type="component" value="Unassembled WGS sequence"/>
</dbReference>
<dbReference type="EMBL" id="VUJU01008749">
    <property type="protein sequence ID" value="KAF0726337.1"/>
    <property type="molecule type" value="Genomic_DNA"/>
</dbReference>
<keyword evidence="2" id="KW-1185">Reference proteome</keyword>
<proteinExistence type="predicted"/>
<reference evidence="1 2" key="1">
    <citation type="submission" date="2019-08" db="EMBL/GenBank/DDBJ databases">
        <title>Whole genome of Aphis craccivora.</title>
        <authorList>
            <person name="Voronova N.V."/>
            <person name="Shulinski R.S."/>
            <person name="Bandarenka Y.V."/>
            <person name="Zhorov D.G."/>
            <person name="Warner D."/>
        </authorList>
    </citation>
    <scope>NUCLEOTIDE SEQUENCE [LARGE SCALE GENOMIC DNA]</scope>
    <source>
        <strain evidence="1">180601</strain>
        <tissue evidence="1">Whole Body</tissue>
    </source>
</reference>
<protein>
    <submittedName>
        <fullName evidence="1">Uncharacterized protein</fullName>
    </submittedName>
</protein>
<comment type="caution">
    <text evidence="1">The sequence shown here is derived from an EMBL/GenBank/DDBJ whole genome shotgun (WGS) entry which is preliminary data.</text>
</comment>
<dbReference type="AlphaFoldDB" id="A0A6G0WGR1"/>